<dbReference type="GO" id="GO:0050660">
    <property type="term" value="F:flavin adenine dinucleotide binding"/>
    <property type="evidence" value="ECO:0007669"/>
    <property type="project" value="InterPro"/>
</dbReference>
<dbReference type="GO" id="GO:0033539">
    <property type="term" value="P:fatty acid beta-oxidation using acyl-CoA dehydrogenase"/>
    <property type="evidence" value="ECO:0007669"/>
    <property type="project" value="TreeGrafter"/>
</dbReference>
<dbReference type="InterPro" id="IPR014730">
    <property type="entry name" value="ETF_a/b_N"/>
</dbReference>
<dbReference type="CDD" id="cd01715">
    <property type="entry name" value="ETF_alpha"/>
    <property type="match status" value="1"/>
</dbReference>
<dbReference type="Proteomes" id="UP000195569">
    <property type="component" value="Unassembled WGS sequence"/>
</dbReference>
<evidence type="ECO:0000256" key="6">
    <source>
        <dbReference type="PIRSR" id="PIRSR000089-1"/>
    </source>
</evidence>
<dbReference type="InterPro" id="IPR033947">
    <property type="entry name" value="ETF_alpha_N"/>
</dbReference>
<dbReference type="SMART" id="SM00893">
    <property type="entry name" value="ETF"/>
    <property type="match status" value="1"/>
</dbReference>
<dbReference type="InterPro" id="IPR029035">
    <property type="entry name" value="DHS-like_NAD/FAD-binding_dom"/>
</dbReference>
<evidence type="ECO:0000259" key="7">
    <source>
        <dbReference type="SMART" id="SM00893"/>
    </source>
</evidence>
<comment type="caution">
    <text evidence="8">The sequence shown here is derived from an EMBL/GenBank/DDBJ whole genome shotgun (WGS) entry which is preliminary data.</text>
</comment>
<dbReference type="PANTHER" id="PTHR43153:SF1">
    <property type="entry name" value="ELECTRON TRANSFER FLAVOPROTEIN SUBUNIT ALPHA, MITOCHONDRIAL"/>
    <property type="match status" value="1"/>
</dbReference>
<protein>
    <submittedName>
        <fullName evidence="8">Electron transfer flavoprotein, alpha subunit</fullName>
    </submittedName>
</protein>
<dbReference type="GO" id="GO:0009055">
    <property type="term" value="F:electron transfer activity"/>
    <property type="evidence" value="ECO:0007669"/>
    <property type="project" value="InterPro"/>
</dbReference>
<dbReference type="SUPFAM" id="SSF52467">
    <property type="entry name" value="DHS-like NAD/FAD-binding domain"/>
    <property type="match status" value="1"/>
</dbReference>
<evidence type="ECO:0000256" key="5">
    <source>
        <dbReference type="ARBA" id="ARBA00022982"/>
    </source>
</evidence>
<feature type="binding site" evidence="6">
    <location>
        <position position="329"/>
    </location>
    <ligand>
        <name>FAD</name>
        <dbReference type="ChEBI" id="CHEBI:57692"/>
    </ligand>
</feature>
<evidence type="ECO:0000256" key="4">
    <source>
        <dbReference type="ARBA" id="ARBA00022827"/>
    </source>
</evidence>
<keyword evidence="4 6" id="KW-0274">FAD</keyword>
<comment type="cofactor">
    <cofactor evidence="6">
        <name>FAD</name>
        <dbReference type="ChEBI" id="CHEBI:57692"/>
    </cofactor>
    <text evidence="6">Binds 1 FAD per dimer.</text>
</comment>
<gene>
    <name evidence="8" type="primary">fixB</name>
    <name evidence="8" type="ORF">BN2476_1800027</name>
</gene>
<feature type="binding site" evidence="6">
    <location>
        <begin position="277"/>
        <end position="278"/>
    </location>
    <ligand>
        <name>FAD</name>
        <dbReference type="ChEBI" id="CHEBI:57692"/>
    </ligand>
</feature>
<feature type="binding site" evidence="6">
    <location>
        <begin position="308"/>
        <end position="315"/>
    </location>
    <ligand>
        <name>FAD</name>
        <dbReference type="ChEBI" id="CHEBI:57692"/>
    </ligand>
</feature>
<accession>A0A1N7SXH2</accession>
<dbReference type="AlphaFoldDB" id="A0A1N7SXH2"/>
<dbReference type="RefSeq" id="WP_087740389.1">
    <property type="nucleotide sequence ID" value="NZ_CYGY02000180.1"/>
</dbReference>
<dbReference type="EMBL" id="CYGY02000180">
    <property type="protein sequence ID" value="SIT52093.1"/>
    <property type="molecule type" value="Genomic_DNA"/>
</dbReference>
<name>A0A1N7SXH2_9BURK</name>
<dbReference type="InterPro" id="IPR014729">
    <property type="entry name" value="Rossmann-like_a/b/a_fold"/>
</dbReference>
<dbReference type="InterPro" id="IPR014731">
    <property type="entry name" value="ETF_asu_C"/>
</dbReference>
<dbReference type="Gene3D" id="3.40.50.620">
    <property type="entry name" value="HUPs"/>
    <property type="match status" value="1"/>
</dbReference>
<dbReference type="Pfam" id="PF01012">
    <property type="entry name" value="ETF"/>
    <property type="match status" value="1"/>
</dbReference>
<keyword evidence="9" id="KW-1185">Reference proteome</keyword>
<dbReference type="PROSITE" id="PS00696">
    <property type="entry name" value="ETF_ALPHA"/>
    <property type="match status" value="1"/>
</dbReference>
<sequence length="374" mass="40121">MNSPDASDKKPAAPARLAGGRNLELPEHLKAYEGVWVFLEHDRGHVHSVSWELLGEARKLADKLASNVAVVALGGTDEPLEQFATQAFSFGADKAYVIHDPVLLGYRNEPFTKGLTDLVNKYRPEILLLGATSMGRDLAGSVATTLSTGLTADCTELNIDPASRALAATRPTFGGSLLCTIMTLAYRPQMATVRPRVMAMPQAQTGRGGEIVKEALGIVEADIVTKLLDFIADAKSNQINLPYADVIVSGGKGLKNPENFRLVFDLARVLGGEVGATRPCVQAGWVEADRQVGQTGKTVRPKLYIAAGISGAIQHRVGMESSDVIVAINTDPNAPIFDYAHYGIVADALQLLPALTQACKDHLELQQMRSTRRA</sequence>
<reference evidence="8" key="1">
    <citation type="submission" date="2016-12" db="EMBL/GenBank/DDBJ databases">
        <authorList>
            <person name="Moulin L."/>
        </authorList>
    </citation>
    <scope>NUCLEOTIDE SEQUENCE [LARGE SCALE GENOMIC DNA]</scope>
    <source>
        <strain evidence="8">STM 7183</strain>
    </source>
</reference>
<organism evidence="8 9">
    <name type="scientific">Paraburkholderia piptadeniae</name>
    <dbReference type="NCBI Taxonomy" id="1701573"/>
    <lineage>
        <taxon>Bacteria</taxon>
        <taxon>Pseudomonadati</taxon>
        <taxon>Pseudomonadota</taxon>
        <taxon>Betaproteobacteria</taxon>
        <taxon>Burkholderiales</taxon>
        <taxon>Burkholderiaceae</taxon>
        <taxon>Paraburkholderia</taxon>
    </lineage>
</organism>
<dbReference type="Pfam" id="PF00766">
    <property type="entry name" value="ETF_alpha"/>
    <property type="match status" value="1"/>
</dbReference>
<feature type="domain" description="Electron transfer flavoprotein alpha/beta-subunit N-terminal" evidence="7">
    <location>
        <begin position="35"/>
        <end position="227"/>
    </location>
</feature>
<evidence type="ECO:0000313" key="9">
    <source>
        <dbReference type="Proteomes" id="UP000195569"/>
    </source>
</evidence>
<keyword evidence="2" id="KW-0813">Transport</keyword>
<keyword evidence="3" id="KW-0285">Flavoprotein</keyword>
<evidence type="ECO:0000256" key="3">
    <source>
        <dbReference type="ARBA" id="ARBA00022630"/>
    </source>
</evidence>
<dbReference type="InterPro" id="IPR018206">
    <property type="entry name" value="ETF_asu_C_CS"/>
</dbReference>
<dbReference type="PANTHER" id="PTHR43153">
    <property type="entry name" value="ELECTRON TRANSFER FLAVOPROTEIN ALPHA"/>
    <property type="match status" value="1"/>
</dbReference>
<comment type="similarity">
    <text evidence="1">Belongs to the ETF alpha-subunit/FixB family.</text>
</comment>
<feature type="binding site" evidence="6">
    <location>
        <begin position="291"/>
        <end position="295"/>
    </location>
    <ligand>
        <name>FAD</name>
        <dbReference type="ChEBI" id="CHEBI:57692"/>
    </ligand>
</feature>
<evidence type="ECO:0000256" key="1">
    <source>
        <dbReference type="ARBA" id="ARBA00005817"/>
    </source>
</evidence>
<dbReference type="SUPFAM" id="SSF52402">
    <property type="entry name" value="Adenine nucleotide alpha hydrolases-like"/>
    <property type="match status" value="1"/>
</dbReference>
<dbReference type="PIRSF" id="PIRSF000089">
    <property type="entry name" value="Electra_flavoP_a"/>
    <property type="match status" value="1"/>
</dbReference>
<keyword evidence="5" id="KW-0249">Electron transport</keyword>
<dbReference type="InterPro" id="IPR001308">
    <property type="entry name" value="ETF_a/FixB"/>
</dbReference>
<dbReference type="OrthoDB" id="9770286at2"/>
<evidence type="ECO:0000313" key="8">
    <source>
        <dbReference type="EMBL" id="SIT52093.1"/>
    </source>
</evidence>
<evidence type="ECO:0000256" key="2">
    <source>
        <dbReference type="ARBA" id="ARBA00022448"/>
    </source>
</evidence>
<dbReference type="Gene3D" id="3.40.50.1220">
    <property type="entry name" value="TPP-binding domain"/>
    <property type="match status" value="1"/>
</dbReference>
<proteinExistence type="inferred from homology"/>